<keyword evidence="4" id="KW-1185">Reference proteome</keyword>
<feature type="region of interest" description="Disordered" evidence="2">
    <location>
        <begin position="1"/>
        <end position="206"/>
    </location>
</feature>
<feature type="coiled-coil region" evidence="1">
    <location>
        <begin position="458"/>
        <end position="487"/>
    </location>
</feature>
<gene>
    <name evidence="3" type="ORF">SAMN05660324_4321</name>
</gene>
<dbReference type="InterPro" id="IPR007139">
    <property type="entry name" value="DUF349"/>
</dbReference>
<proteinExistence type="predicted"/>
<dbReference type="Proteomes" id="UP000198863">
    <property type="component" value="Unassembled WGS sequence"/>
</dbReference>
<reference evidence="4" key="1">
    <citation type="submission" date="2016-10" db="EMBL/GenBank/DDBJ databases">
        <authorList>
            <person name="Varghese N."/>
            <person name="Submissions S."/>
        </authorList>
    </citation>
    <scope>NUCLEOTIDE SEQUENCE [LARGE SCALE GENOMIC DNA]</scope>
    <source>
        <strain evidence="4">DSM 44526</strain>
    </source>
</reference>
<evidence type="ECO:0000313" key="4">
    <source>
        <dbReference type="Proteomes" id="UP000198863"/>
    </source>
</evidence>
<dbReference type="RefSeq" id="WP_091068737.1">
    <property type="nucleotide sequence ID" value="NZ_FNCF01000009.1"/>
</dbReference>
<evidence type="ECO:0000256" key="2">
    <source>
        <dbReference type="SAM" id="MobiDB-lite"/>
    </source>
</evidence>
<feature type="compositionally biased region" description="Low complexity" evidence="2">
    <location>
        <begin position="38"/>
        <end position="73"/>
    </location>
</feature>
<feature type="compositionally biased region" description="Polar residues" evidence="2">
    <location>
        <begin position="1"/>
        <end position="20"/>
    </location>
</feature>
<dbReference type="EMBL" id="FNCF01000009">
    <property type="protein sequence ID" value="SDH10894.1"/>
    <property type="molecule type" value="Genomic_DNA"/>
</dbReference>
<evidence type="ECO:0000313" key="3">
    <source>
        <dbReference type="EMBL" id="SDH10894.1"/>
    </source>
</evidence>
<name>A0A1G7ZQC2_9ACTN</name>
<keyword evidence="1" id="KW-0175">Coiled coil</keyword>
<protein>
    <recommendedName>
        <fullName evidence="5">DUF349 domain-containing protein</fullName>
    </recommendedName>
</protein>
<feature type="compositionally biased region" description="Low complexity" evidence="2">
    <location>
        <begin position="129"/>
        <end position="145"/>
    </location>
</feature>
<evidence type="ECO:0000256" key="1">
    <source>
        <dbReference type="SAM" id="Coils"/>
    </source>
</evidence>
<accession>A0A1G7ZQC2</accession>
<feature type="coiled-coil region" evidence="1">
    <location>
        <begin position="518"/>
        <end position="570"/>
    </location>
</feature>
<dbReference type="OrthoDB" id="5422202at2"/>
<evidence type="ECO:0008006" key="5">
    <source>
        <dbReference type="Google" id="ProtNLM"/>
    </source>
</evidence>
<sequence length="600" mass="62354">MSSTENTADVTPQPEQTDQVAGSDAVTPEAGTPASPQPEDAALADPTAEAAPADPTGEAPPAQDGAPPAAPTDGEGGTEEVPGTAEVVAAADVPAAGDVLDVSETPATTDAVGASDEDGAGAAAGGPGPVTVPDEAAVAEAADTPVRADDTVAGADPAETTVTTGTTPADGAPAAEATPAAPAATPAAPAAPAAPASDPTQWGRVDEEGTVYVRTADGGERKVGSWQAGEPAEGLAHYGRRYDDLATEVGLLEARLRAHTGNPAEIRAKAQALAEQVPTADVVGDLPALASRLGTIIDASEAAAAVSRAEKAKARAEQVARKEALIAEAETIGAESTQWKAAGDRLKAIVEEWKTIKGIDRKTDEALWTRFAAARDAFGRRRGSHFAALDVQRGESRAAKQELIAEAEKLSTSTEWGPTSAAMRSLMDRWKAVPRTGRDTDDDLWKKFRAAQDVFFNARSESDKARNSEQKANQEKKEALLAEAEKIDPTRDLRGAQNALRRIQERYDAIGHVPREVMRSLEDRMQAVEEKVRGAADSSRPRAVAENPMLTSLRAAAEKAADQLAKAKAAGDPKRISEAEANLASRQEFLAAAEKAGSRR</sequence>
<feature type="compositionally biased region" description="Low complexity" evidence="2">
    <location>
        <begin position="155"/>
        <end position="196"/>
    </location>
</feature>
<organism evidence="3 4">
    <name type="scientific">Klenkia brasiliensis</name>
    <dbReference type="NCBI Taxonomy" id="333142"/>
    <lineage>
        <taxon>Bacteria</taxon>
        <taxon>Bacillati</taxon>
        <taxon>Actinomycetota</taxon>
        <taxon>Actinomycetes</taxon>
        <taxon>Geodermatophilales</taxon>
        <taxon>Geodermatophilaceae</taxon>
        <taxon>Klenkia</taxon>
    </lineage>
</organism>
<feature type="compositionally biased region" description="Low complexity" evidence="2">
    <location>
        <begin position="85"/>
        <end position="102"/>
    </location>
</feature>
<dbReference type="Pfam" id="PF03993">
    <property type="entry name" value="DUF349"/>
    <property type="match status" value="3"/>
</dbReference>
<dbReference type="AlphaFoldDB" id="A0A1G7ZQC2"/>